<evidence type="ECO:0000256" key="6">
    <source>
        <dbReference type="ARBA" id="ARBA00022917"/>
    </source>
</evidence>
<feature type="domain" description="Asn/Gln amidotransferase" evidence="11">
    <location>
        <begin position="402"/>
        <end position="549"/>
    </location>
</feature>
<dbReference type="HAMAP" id="MF_00121">
    <property type="entry name" value="GatB"/>
    <property type="match status" value="1"/>
</dbReference>
<comment type="catalytic activity">
    <reaction evidence="9 10">
        <text>L-glutamyl-tRNA(Gln) + L-glutamine + ATP + H2O = L-glutaminyl-tRNA(Gln) + L-glutamate + ADP + phosphate + H(+)</text>
        <dbReference type="Rhea" id="RHEA:17521"/>
        <dbReference type="Rhea" id="RHEA-COMP:9681"/>
        <dbReference type="Rhea" id="RHEA-COMP:9684"/>
        <dbReference type="ChEBI" id="CHEBI:15377"/>
        <dbReference type="ChEBI" id="CHEBI:15378"/>
        <dbReference type="ChEBI" id="CHEBI:29985"/>
        <dbReference type="ChEBI" id="CHEBI:30616"/>
        <dbReference type="ChEBI" id="CHEBI:43474"/>
        <dbReference type="ChEBI" id="CHEBI:58359"/>
        <dbReference type="ChEBI" id="CHEBI:78520"/>
        <dbReference type="ChEBI" id="CHEBI:78521"/>
        <dbReference type="ChEBI" id="CHEBI:456216"/>
    </reaction>
</comment>
<evidence type="ECO:0000256" key="9">
    <source>
        <dbReference type="ARBA" id="ARBA00047913"/>
    </source>
</evidence>
<evidence type="ECO:0000256" key="8">
    <source>
        <dbReference type="ARBA" id="ARBA00047380"/>
    </source>
</evidence>
<dbReference type="InterPro" id="IPR017959">
    <property type="entry name" value="Asn/Gln-tRNA_amidoTrfase_suB/E"/>
</dbReference>
<dbReference type="InterPro" id="IPR006075">
    <property type="entry name" value="Asn/Gln-tRNA_Trfase_suB/E_cat"/>
</dbReference>
<evidence type="ECO:0000256" key="4">
    <source>
        <dbReference type="ARBA" id="ARBA00022741"/>
    </source>
</evidence>
<keyword evidence="10" id="KW-0496">Mitochondrion</keyword>
<comment type="similarity">
    <text evidence="1 10">Belongs to the GatB/GatE family. GatB subfamily.</text>
</comment>
<evidence type="ECO:0000256" key="5">
    <source>
        <dbReference type="ARBA" id="ARBA00022840"/>
    </source>
</evidence>
<dbReference type="PANTHER" id="PTHR11659">
    <property type="entry name" value="GLUTAMYL-TRNA GLN AMIDOTRANSFERASE SUBUNIT B MITOCHONDRIAL AND PROKARYOTIC PET112-RELATED"/>
    <property type="match status" value="1"/>
</dbReference>
<evidence type="ECO:0000259" key="11">
    <source>
        <dbReference type="SMART" id="SM00845"/>
    </source>
</evidence>
<dbReference type="OrthoDB" id="1722066at2759"/>
<comment type="function">
    <text evidence="7">Allows the formation of correctly charged Asn-tRNA(Asn) or Gln-tRNA(Gln) through the transamidation of misacylated Asp-tRNA(Asn) or Glu-tRNA(Gln) in organisms which lack either or both of asparaginyl-tRNA or glutaminyl-tRNA synthetases. The reaction takes place in the presence of glutamine and ATP through an activated phospho-Asp-tRNA(Asn) or phospho-Glu-tRNA(Gln).</text>
</comment>
<gene>
    <name evidence="12" type="ORF">GpartN1_g7341.t1</name>
</gene>
<dbReference type="NCBIfam" id="NF004014">
    <property type="entry name" value="PRK05477.1-4"/>
    <property type="match status" value="1"/>
</dbReference>
<keyword evidence="4 10" id="KW-0547">Nucleotide-binding</keyword>
<dbReference type="InterPro" id="IPR004413">
    <property type="entry name" value="GatB"/>
</dbReference>
<dbReference type="GO" id="GO:0070681">
    <property type="term" value="P:glutaminyl-tRNAGln biosynthesis via transamidation"/>
    <property type="evidence" value="ECO:0007669"/>
    <property type="project" value="UniProtKB-UniRule"/>
</dbReference>
<comment type="catalytic activity">
    <reaction evidence="8">
        <text>L-aspartyl-tRNA(Asn) + L-glutamine + ATP + H2O = L-asparaginyl-tRNA(Asn) + L-glutamate + ADP + phosphate + 2 H(+)</text>
        <dbReference type="Rhea" id="RHEA:14513"/>
        <dbReference type="Rhea" id="RHEA-COMP:9674"/>
        <dbReference type="Rhea" id="RHEA-COMP:9677"/>
        <dbReference type="ChEBI" id="CHEBI:15377"/>
        <dbReference type="ChEBI" id="CHEBI:15378"/>
        <dbReference type="ChEBI" id="CHEBI:29985"/>
        <dbReference type="ChEBI" id="CHEBI:30616"/>
        <dbReference type="ChEBI" id="CHEBI:43474"/>
        <dbReference type="ChEBI" id="CHEBI:58359"/>
        <dbReference type="ChEBI" id="CHEBI:78515"/>
        <dbReference type="ChEBI" id="CHEBI:78516"/>
        <dbReference type="ChEBI" id="CHEBI:456216"/>
    </reaction>
</comment>
<proteinExistence type="inferred from homology"/>
<protein>
    <recommendedName>
        <fullName evidence="10">Glutamyl-tRNA(Gln) amidotransferase subunit B, mitochondrial</fullName>
        <shortName evidence="10">Glu-AdT subunit B</shortName>
        <ecNumber evidence="10">6.3.5.-</ecNumber>
    </recommendedName>
</protein>
<comment type="function">
    <text evidence="10">Allows the formation of correctly charged Gln-tRNA(Gln) through the transamidation of misacylated Glu-tRNA(Gln) in the mitochondria. The reaction takes place in the presence of glutamine and ATP through an activated gamma-phospho-Glu-tRNA(Gln).</text>
</comment>
<dbReference type="PROSITE" id="PS01234">
    <property type="entry name" value="GATB"/>
    <property type="match status" value="1"/>
</dbReference>
<dbReference type="FunFam" id="1.10.10.410:FF:000001">
    <property type="entry name" value="Aspartyl/glutamyl-tRNA(Asn/Gln) amidotransferase subunit B"/>
    <property type="match status" value="1"/>
</dbReference>
<dbReference type="NCBIfam" id="NF004012">
    <property type="entry name" value="PRK05477.1-2"/>
    <property type="match status" value="1"/>
</dbReference>
<dbReference type="PANTHER" id="PTHR11659:SF0">
    <property type="entry name" value="GLUTAMYL-TRNA(GLN) AMIDOTRANSFERASE SUBUNIT B, MITOCHONDRIAL"/>
    <property type="match status" value="1"/>
</dbReference>
<dbReference type="InterPro" id="IPR042114">
    <property type="entry name" value="GatB_C_1"/>
</dbReference>
<dbReference type="InterPro" id="IPR014746">
    <property type="entry name" value="Gln_synth/guanido_kin_cat_dom"/>
</dbReference>
<evidence type="ECO:0000256" key="7">
    <source>
        <dbReference type="ARBA" id="ARBA00024799"/>
    </source>
</evidence>
<dbReference type="Gene3D" id="1.10.10.410">
    <property type="match status" value="1"/>
</dbReference>
<evidence type="ECO:0000313" key="13">
    <source>
        <dbReference type="Proteomes" id="UP001061958"/>
    </source>
</evidence>
<comment type="caution">
    <text evidence="12">The sequence shown here is derived from an EMBL/GenBank/DDBJ whole genome shotgun (WGS) entry which is preliminary data.</text>
</comment>
<reference evidence="12" key="2">
    <citation type="submission" date="2022-01" db="EMBL/GenBank/DDBJ databases">
        <authorList>
            <person name="Hirooka S."/>
            <person name="Miyagishima S.Y."/>
        </authorList>
    </citation>
    <scope>NUCLEOTIDE SEQUENCE</scope>
    <source>
        <strain evidence="12">NBRC 102759</strain>
    </source>
</reference>
<keyword evidence="3 10" id="KW-0436">Ligase</keyword>
<dbReference type="SMART" id="SM00845">
    <property type="entry name" value="GatB_Yqey"/>
    <property type="match status" value="1"/>
</dbReference>
<name>A0A9C7UUJ5_9RHOD</name>
<dbReference type="Pfam" id="PF02637">
    <property type="entry name" value="GatB_Yqey"/>
    <property type="match status" value="1"/>
</dbReference>
<dbReference type="InterPro" id="IPR003789">
    <property type="entry name" value="Asn/Gln_tRNA_amidoTrase-B-like"/>
</dbReference>
<dbReference type="InterPro" id="IPR017958">
    <property type="entry name" value="Gln-tRNA_amidoTrfase_suB_CS"/>
</dbReference>
<dbReference type="Gene3D" id="1.10.150.380">
    <property type="entry name" value="GatB domain, N-terminal subdomain"/>
    <property type="match status" value="1"/>
</dbReference>
<keyword evidence="6 10" id="KW-0648">Protein biosynthesis</keyword>
<organism evidence="12 13">
    <name type="scientific">Galdieria partita</name>
    <dbReference type="NCBI Taxonomy" id="83374"/>
    <lineage>
        <taxon>Eukaryota</taxon>
        <taxon>Rhodophyta</taxon>
        <taxon>Bangiophyceae</taxon>
        <taxon>Galdieriales</taxon>
        <taxon>Galdieriaceae</taxon>
        <taxon>Galdieria</taxon>
    </lineage>
</organism>
<dbReference type="FunFam" id="1.10.150.380:FF:000001">
    <property type="entry name" value="Aspartyl/glutamyl-tRNA(Asn/Gln) amidotransferase subunit B"/>
    <property type="match status" value="1"/>
</dbReference>
<dbReference type="EC" id="6.3.5.-" evidence="10"/>
<dbReference type="InterPro" id="IPR018027">
    <property type="entry name" value="Asn/Gln_amidotransferase"/>
</dbReference>
<dbReference type="Pfam" id="PF02934">
    <property type="entry name" value="GatB_N"/>
    <property type="match status" value="1"/>
</dbReference>
<dbReference type="GO" id="GO:0050567">
    <property type="term" value="F:glutaminyl-tRNA synthase (glutamine-hydrolyzing) activity"/>
    <property type="evidence" value="ECO:0007669"/>
    <property type="project" value="UniProtKB-UniRule"/>
</dbReference>
<keyword evidence="13" id="KW-1185">Reference proteome</keyword>
<evidence type="ECO:0000256" key="10">
    <source>
        <dbReference type="HAMAP-Rule" id="MF_03147"/>
    </source>
</evidence>
<dbReference type="AlphaFoldDB" id="A0A9C7UUJ5"/>
<dbReference type="GO" id="GO:0032543">
    <property type="term" value="P:mitochondrial translation"/>
    <property type="evidence" value="ECO:0007669"/>
    <property type="project" value="UniProtKB-UniRule"/>
</dbReference>
<evidence type="ECO:0000256" key="1">
    <source>
        <dbReference type="ARBA" id="ARBA00005306"/>
    </source>
</evidence>
<comment type="subcellular location">
    <subcellularLocation>
        <location evidence="10">Mitochondrion</location>
    </subcellularLocation>
</comment>
<dbReference type="GO" id="GO:0005739">
    <property type="term" value="C:mitochondrion"/>
    <property type="evidence" value="ECO:0007669"/>
    <property type="project" value="UniProtKB-SubCell"/>
</dbReference>
<dbReference type="Proteomes" id="UP001061958">
    <property type="component" value="Unassembled WGS sequence"/>
</dbReference>
<evidence type="ECO:0000256" key="2">
    <source>
        <dbReference type="ARBA" id="ARBA00011123"/>
    </source>
</evidence>
<dbReference type="GO" id="GO:0030956">
    <property type="term" value="C:glutamyl-tRNA(Gln) amidotransferase complex"/>
    <property type="evidence" value="ECO:0007669"/>
    <property type="project" value="UniProtKB-UniRule"/>
</dbReference>
<dbReference type="SUPFAM" id="SSF55931">
    <property type="entry name" value="Glutamine synthetase/guanido kinase"/>
    <property type="match status" value="1"/>
</dbReference>
<dbReference type="NCBIfam" id="TIGR00133">
    <property type="entry name" value="gatB"/>
    <property type="match status" value="1"/>
</dbReference>
<dbReference type="EMBL" id="BQMJ01000071">
    <property type="protein sequence ID" value="GJQ15550.1"/>
    <property type="molecule type" value="Genomic_DNA"/>
</dbReference>
<reference evidence="12" key="1">
    <citation type="journal article" date="2022" name="Proc. Natl. Acad. Sci. U.S.A.">
        <title>Life cycle and functional genomics of the unicellular red alga Galdieria for elucidating algal and plant evolution and industrial use.</title>
        <authorList>
            <person name="Hirooka S."/>
            <person name="Itabashi T."/>
            <person name="Ichinose T.M."/>
            <person name="Onuma R."/>
            <person name="Fujiwara T."/>
            <person name="Yamashita S."/>
            <person name="Jong L.W."/>
            <person name="Tomita R."/>
            <person name="Iwane A.H."/>
            <person name="Miyagishima S.Y."/>
        </authorList>
    </citation>
    <scope>NUCLEOTIDE SEQUENCE</scope>
    <source>
        <strain evidence="12">NBRC 102759</strain>
    </source>
</reference>
<accession>A0A9C7UUJ5</accession>
<dbReference type="GO" id="GO:0005524">
    <property type="term" value="F:ATP binding"/>
    <property type="evidence" value="ECO:0007669"/>
    <property type="project" value="UniProtKB-KW"/>
</dbReference>
<comment type="subunit">
    <text evidence="2">Heterotrimer of A, B and C subunits.</text>
</comment>
<keyword evidence="5 10" id="KW-0067">ATP-binding</keyword>
<sequence>MLRNKTLLLFQVLVSKSGKCCLSFSHTRNNLFVSRRQSIQCSVSKLRYIHCNCSATQKTTLSHPTLYSKEEIQSYYEPVIGIEVHVQLATDTKTFCPCPTRFGAKPNSNVCPICLGFPGTLPLLNRKVLELATRAAVALNCEVALNTKFDRKNYFYPDTPKNYQISQNDRPLGRNGYITLPSGRNIRIQRVHMEEDSGKMLHQGASSLTGSTHTFIDYNRAGIPLIEIVSEPDISSPVEAAEYGEELRRIMRYIDISDCNMEEGTMRLDVNISLRPKGEETFGTKVELKNINSFHFVSRAVEYEIIRQGSLLLQREKPIQETRLWNEKSQSTLTMRVKEGASDYRYFPEPDIPPIQLEPSQVDDIRRTMEELPSAKRKRYLEEYGLSVYDANNVVNEPSIAKFFEATVRHGVAPKLVVNWIMSDIMKYLNQKRIEITETKLSCESLAELISLIENKTITGRIAKDILPILMERGGSVTTIVEERGLQQLTDKNKLEELVKTTIASYPKEVELYKSGKTKLLGFFVGQVMKSSGGKADPVLTNQLVKECLSQ</sequence>
<dbReference type="InterPro" id="IPR023168">
    <property type="entry name" value="GatB_Yqey_C_2"/>
</dbReference>
<evidence type="ECO:0000256" key="3">
    <source>
        <dbReference type="ARBA" id="ARBA00022598"/>
    </source>
</evidence>
<comment type="subunit">
    <text evidence="10">Subunit of the heterotrimeric GatCAB amidotransferase (AdT) complex, composed of A, B and C subunits.</text>
</comment>
<dbReference type="SUPFAM" id="SSF89095">
    <property type="entry name" value="GatB/YqeY motif"/>
    <property type="match status" value="1"/>
</dbReference>
<evidence type="ECO:0000313" key="12">
    <source>
        <dbReference type="EMBL" id="GJQ15550.1"/>
    </source>
</evidence>